<evidence type="ECO:0000256" key="2">
    <source>
        <dbReference type="ARBA" id="ARBA00004496"/>
    </source>
</evidence>
<keyword evidence="5" id="KW-0597">Phosphoprotein</keyword>
<dbReference type="GO" id="GO:0008047">
    <property type="term" value="F:enzyme activator activity"/>
    <property type="evidence" value="ECO:0007669"/>
    <property type="project" value="InterPro"/>
</dbReference>
<reference evidence="13" key="2">
    <citation type="submission" date="2025-08" db="UniProtKB">
        <authorList>
            <consortium name="Ensembl"/>
        </authorList>
    </citation>
    <scope>IDENTIFICATION</scope>
</reference>
<evidence type="ECO:0000313" key="14">
    <source>
        <dbReference type="Proteomes" id="UP000007635"/>
    </source>
</evidence>
<reference evidence="13" key="3">
    <citation type="submission" date="2025-09" db="UniProtKB">
        <authorList>
            <consortium name="Ensembl"/>
        </authorList>
    </citation>
    <scope>IDENTIFICATION</scope>
</reference>
<evidence type="ECO:0000256" key="11">
    <source>
        <dbReference type="SAM" id="MobiDB-lite"/>
    </source>
</evidence>
<evidence type="ECO:0000256" key="3">
    <source>
        <dbReference type="ARBA" id="ARBA00008778"/>
    </source>
</evidence>
<dbReference type="EC" id="3.6.1.62" evidence="9"/>
<evidence type="ECO:0000256" key="6">
    <source>
        <dbReference type="ARBA" id="ARBA00022801"/>
    </source>
</evidence>
<keyword evidence="8" id="KW-0539">Nucleus</keyword>
<dbReference type="InterPro" id="IPR011993">
    <property type="entry name" value="PH-like_dom_sf"/>
</dbReference>
<keyword evidence="4" id="KW-0963">Cytoplasm</keyword>
<dbReference type="InterPro" id="IPR031953">
    <property type="entry name" value="mRNA_decap_C"/>
</dbReference>
<accession>G3NRG8</accession>
<dbReference type="Gene3D" id="2.30.29.30">
    <property type="entry name" value="Pleckstrin-homology domain (PH domain)/Phosphotyrosine-binding domain (PTB)"/>
    <property type="match status" value="1"/>
</dbReference>
<dbReference type="GeneTree" id="ENSGT00940000158818"/>
<dbReference type="Pfam" id="PF16741">
    <property type="entry name" value="mRNA_decap_C"/>
    <property type="match status" value="1"/>
</dbReference>
<dbReference type="eggNOG" id="KOG2868">
    <property type="taxonomic scope" value="Eukaryota"/>
</dbReference>
<reference evidence="13 14" key="1">
    <citation type="journal article" date="2021" name="G3 (Bethesda)">
        <title>Improved contiguity of the threespine stickleback genome using long-read sequencing.</title>
        <authorList>
            <person name="Nath S."/>
            <person name="Shaw D.E."/>
            <person name="White M.A."/>
        </authorList>
    </citation>
    <scope>NUCLEOTIDE SEQUENCE [LARGE SCALE GENOMIC DNA]</scope>
    <source>
        <strain evidence="13 14">Lake Benthic</strain>
    </source>
</reference>
<evidence type="ECO:0000256" key="9">
    <source>
        <dbReference type="ARBA" id="ARBA00026102"/>
    </source>
</evidence>
<dbReference type="OMA" id="IWFYDPQ"/>
<dbReference type="Proteomes" id="UP000007635">
    <property type="component" value="Chromosome XII"/>
</dbReference>
<comment type="subcellular location">
    <subcellularLocation>
        <location evidence="2">Cytoplasm</location>
    </subcellularLocation>
    <subcellularLocation>
        <location evidence="1">Nucleus</location>
    </subcellularLocation>
</comment>
<dbReference type="Gene3D" id="6.10.140.2030">
    <property type="match status" value="1"/>
</dbReference>
<dbReference type="GO" id="GO:0000290">
    <property type="term" value="P:deadenylation-dependent decapping of nuclear-transcribed mRNA"/>
    <property type="evidence" value="ECO:0007669"/>
    <property type="project" value="InterPro"/>
</dbReference>
<evidence type="ECO:0000313" key="13">
    <source>
        <dbReference type="Ensembl" id="ENSGACP00000007935.1"/>
    </source>
</evidence>
<evidence type="ECO:0000256" key="10">
    <source>
        <dbReference type="ARBA" id="ARBA00047661"/>
    </source>
</evidence>
<feature type="region of interest" description="Disordered" evidence="11">
    <location>
        <begin position="217"/>
        <end position="286"/>
    </location>
</feature>
<protein>
    <recommendedName>
        <fullName evidence="9">5'-(N(7)-methylguanosine 5'-triphospho)-[mRNA] hydrolase</fullName>
        <ecNumber evidence="9">3.6.1.62</ecNumber>
    </recommendedName>
</protein>
<feature type="domain" description="mRNA-decapping enzyme C-terminal" evidence="12">
    <location>
        <begin position="520"/>
        <end position="561"/>
    </location>
</feature>
<dbReference type="Ensembl" id="ENSGACT00000007954.2">
    <property type="protein sequence ID" value="ENSGACP00000007935.1"/>
    <property type="gene ID" value="ENSGACG00000005995.2"/>
</dbReference>
<dbReference type="SUPFAM" id="SSF50729">
    <property type="entry name" value="PH domain-like"/>
    <property type="match status" value="1"/>
</dbReference>
<dbReference type="FunFam" id="2.30.29.30:FF:000097">
    <property type="entry name" value="Putative mRNA-decapping enzyme 1A"/>
    <property type="match status" value="1"/>
</dbReference>
<sequence length="562" mass="61089">METVNAGQTMSLAALQRQDPYINKLLDVTGQVALYNFNSKVNEWEKTEIEGTLFVYARSASPHHGFTIMNRLSTENLVEPINKDLEFQLQDPFLLYRNGNLGIYSIWFYDKRDCQRIAQLMVKIVKQEADQSQRESPERAASGRTNGVAEPRPFDILELLSKAKDEYQRAQAGESDVSAEADGNAVVNATVQPHSAPQPEKSSRTMVKQITVEELFGSSLPKDPAPPTLLAPNAPTASSDSDPSAAYLQKPSYPSLPHQNPVFPPHLSAQDPGASQRHQVPGLLPAPYVMQPGPVFHSVAPRSDPQPRCSVSPLMVLQAGSDARAGPPVVSAPPTRYLGQEMLNTLKAAVPSVNSDIHKPMLAPNFLPSALFPPHSFREPAGNPLLQHSSEMDVYSPSPNLMKAMSVSSMVFISSTLVAPLTDIRFICVLSCRLSTSRVFNFNPTYCFFLCRFLSHLFFYLQAVPMSPGLAFPMPPISVLLSPSAFQQSVSKTPAAASVVPAGPAEPSCASVGASEAPQAACSKAQLQDALIHLIKNDQDFLGAIHDAYLQSLSKDLGNMKL</sequence>
<dbReference type="GO" id="GO:0003729">
    <property type="term" value="F:mRNA binding"/>
    <property type="evidence" value="ECO:0007669"/>
    <property type="project" value="TreeGrafter"/>
</dbReference>
<keyword evidence="6" id="KW-0378">Hydrolase</keyword>
<evidence type="ECO:0000259" key="12">
    <source>
        <dbReference type="Pfam" id="PF16741"/>
    </source>
</evidence>
<dbReference type="CDD" id="cd09804">
    <property type="entry name" value="Dcp1"/>
    <property type="match status" value="1"/>
</dbReference>
<dbReference type="PANTHER" id="PTHR16290:SF4">
    <property type="entry name" value="MRNA-DECAPPING ENZYME 1A"/>
    <property type="match status" value="1"/>
</dbReference>
<feature type="compositionally biased region" description="Low complexity" evidence="11">
    <location>
        <begin position="230"/>
        <end position="246"/>
    </location>
</feature>
<dbReference type="PANTHER" id="PTHR16290">
    <property type="entry name" value="TRANSCRIPTION FACTOR SMIF DECAPPING ENZYME DCP1"/>
    <property type="match status" value="1"/>
</dbReference>
<keyword evidence="7" id="KW-0866">Nonsense-mediated mRNA decay</keyword>
<feature type="compositionally biased region" description="Basic and acidic residues" evidence="11">
    <location>
        <begin position="128"/>
        <end position="138"/>
    </location>
</feature>
<proteinExistence type="inferred from homology"/>
<keyword evidence="14" id="KW-1185">Reference proteome</keyword>
<dbReference type="GO" id="GO:0005634">
    <property type="term" value="C:nucleus"/>
    <property type="evidence" value="ECO:0007669"/>
    <property type="project" value="UniProtKB-SubCell"/>
</dbReference>
<name>G3NRG8_GASAC</name>
<dbReference type="Bgee" id="ENSGACG00000005995">
    <property type="expression patterns" value="Expressed in head kidney and 9 other cell types or tissues"/>
</dbReference>
<dbReference type="STRING" id="69293.ENSGACP00000007935"/>
<dbReference type="InParanoid" id="G3NRG8"/>
<dbReference type="GO" id="GO:0000184">
    <property type="term" value="P:nuclear-transcribed mRNA catabolic process, nonsense-mediated decay"/>
    <property type="evidence" value="ECO:0007669"/>
    <property type="project" value="UniProtKB-KW"/>
</dbReference>
<comment type="similarity">
    <text evidence="3">Belongs to the DCP1 family.</text>
</comment>
<organism evidence="13 14">
    <name type="scientific">Gasterosteus aculeatus aculeatus</name>
    <name type="common">three-spined stickleback</name>
    <dbReference type="NCBI Taxonomy" id="481459"/>
    <lineage>
        <taxon>Eukaryota</taxon>
        <taxon>Metazoa</taxon>
        <taxon>Chordata</taxon>
        <taxon>Craniata</taxon>
        <taxon>Vertebrata</taxon>
        <taxon>Euteleostomi</taxon>
        <taxon>Actinopterygii</taxon>
        <taxon>Neopterygii</taxon>
        <taxon>Teleostei</taxon>
        <taxon>Neoteleostei</taxon>
        <taxon>Acanthomorphata</taxon>
        <taxon>Eupercaria</taxon>
        <taxon>Perciformes</taxon>
        <taxon>Cottioidei</taxon>
        <taxon>Gasterosteales</taxon>
        <taxon>Gasterosteidae</taxon>
        <taxon>Gasterosteus</taxon>
    </lineage>
</organism>
<evidence type="ECO:0000256" key="8">
    <source>
        <dbReference type="ARBA" id="ARBA00023242"/>
    </source>
</evidence>
<dbReference type="GO" id="GO:0140933">
    <property type="term" value="F:5'-(N(7)-methylguanosine 5'-triphospho)-[mRNA] hydrolase activity"/>
    <property type="evidence" value="ECO:0007669"/>
    <property type="project" value="UniProtKB-EC"/>
</dbReference>
<evidence type="ECO:0000256" key="7">
    <source>
        <dbReference type="ARBA" id="ARBA00023161"/>
    </source>
</evidence>
<dbReference type="Pfam" id="PF06058">
    <property type="entry name" value="DCP1"/>
    <property type="match status" value="1"/>
</dbReference>
<feature type="region of interest" description="Disordered" evidence="11">
    <location>
        <begin position="128"/>
        <end position="149"/>
    </location>
</feature>
<dbReference type="InterPro" id="IPR010334">
    <property type="entry name" value="Dcp1"/>
</dbReference>
<dbReference type="AlphaFoldDB" id="G3NRG8"/>
<evidence type="ECO:0000256" key="4">
    <source>
        <dbReference type="ARBA" id="ARBA00022490"/>
    </source>
</evidence>
<comment type="catalytic activity">
    <reaction evidence="10">
        <text>a 5'-end (N(7)-methyl 5'-triphosphoguanosine)-ribonucleoside in mRNA + H2O = N(7)-methyl-GDP + a 5'-end phospho-ribonucleoside in mRNA + 2 H(+)</text>
        <dbReference type="Rhea" id="RHEA:67484"/>
        <dbReference type="Rhea" id="RHEA-COMP:15692"/>
        <dbReference type="Rhea" id="RHEA-COMP:17167"/>
        <dbReference type="ChEBI" id="CHEBI:15377"/>
        <dbReference type="ChEBI" id="CHEBI:15378"/>
        <dbReference type="ChEBI" id="CHEBI:63714"/>
        <dbReference type="ChEBI" id="CHEBI:138282"/>
        <dbReference type="ChEBI" id="CHEBI:156461"/>
        <dbReference type="EC" id="3.6.1.62"/>
    </reaction>
    <physiologicalReaction direction="left-to-right" evidence="10">
        <dbReference type="Rhea" id="RHEA:67485"/>
    </physiologicalReaction>
</comment>
<dbReference type="GO" id="GO:0000932">
    <property type="term" value="C:P-body"/>
    <property type="evidence" value="ECO:0007669"/>
    <property type="project" value="TreeGrafter"/>
</dbReference>
<dbReference type="GO" id="GO:0031087">
    <property type="term" value="P:deadenylation-independent decapping of nuclear-transcribed mRNA"/>
    <property type="evidence" value="ECO:0007669"/>
    <property type="project" value="TreeGrafter"/>
</dbReference>
<evidence type="ECO:0000256" key="5">
    <source>
        <dbReference type="ARBA" id="ARBA00022553"/>
    </source>
</evidence>
<evidence type="ECO:0000256" key="1">
    <source>
        <dbReference type="ARBA" id="ARBA00004123"/>
    </source>
</evidence>